<comment type="caution">
    <text evidence="1">The sequence shown here is derived from an EMBL/GenBank/DDBJ whole genome shotgun (WGS) entry which is preliminary data.</text>
</comment>
<reference evidence="1" key="1">
    <citation type="submission" date="2019-08" db="EMBL/GenBank/DDBJ databases">
        <authorList>
            <person name="Kucharzyk K."/>
            <person name="Murdoch R.W."/>
            <person name="Higgins S."/>
            <person name="Loffler F."/>
        </authorList>
    </citation>
    <scope>NUCLEOTIDE SEQUENCE</scope>
</reference>
<evidence type="ECO:0000313" key="1">
    <source>
        <dbReference type="EMBL" id="MPM68193.1"/>
    </source>
</evidence>
<sequence length="104" mass="11965">MPVKAERVETARQDVINEATNQYPPIRYRSSEIASLRKSGYDSDPNKDLVDAVKNMGIDQIVEFYNKNVKDNKMTYLVVGSSKKIDMKKLSGYGRIIKIKNLWH</sequence>
<dbReference type="SUPFAM" id="SSF63411">
    <property type="entry name" value="LuxS/MPP-like metallohydrolase"/>
    <property type="match status" value="1"/>
</dbReference>
<proteinExistence type="predicted"/>
<dbReference type="InterPro" id="IPR011249">
    <property type="entry name" value="Metalloenz_LuxS/M16"/>
</dbReference>
<accession>A0A645BYK3</accession>
<dbReference type="Gene3D" id="3.30.830.10">
    <property type="entry name" value="Metalloenzyme, LuxS/M16 peptidase-like"/>
    <property type="match status" value="1"/>
</dbReference>
<gene>
    <name evidence="1" type="ORF">SDC9_115124</name>
</gene>
<protein>
    <recommendedName>
        <fullName evidence="2">Peptidase M16 C-terminal domain-containing protein</fullName>
    </recommendedName>
</protein>
<dbReference type="AlphaFoldDB" id="A0A645BYK3"/>
<dbReference type="GO" id="GO:0046872">
    <property type="term" value="F:metal ion binding"/>
    <property type="evidence" value="ECO:0007669"/>
    <property type="project" value="InterPro"/>
</dbReference>
<name>A0A645BYK3_9ZZZZ</name>
<organism evidence="1">
    <name type="scientific">bioreactor metagenome</name>
    <dbReference type="NCBI Taxonomy" id="1076179"/>
    <lineage>
        <taxon>unclassified sequences</taxon>
        <taxon>metagenomes</taxon>
        <taxon>ecological metagenomes</taxon>
    </lineage>
</organism>
<dbReference type="EMBL" id="VSSQ01022116">
    <property type="protein sequence ID" value="MPM68193.1"/>
    <property type="molecule type" value="Genomic_DNA"/>
</dbReference>
<evidence type="ECO:0008006" key="2">
    <source>
        <dbReference type="Google" id="ProtNLM"/>
    </source>
</evidence>